<comment type="caution">
    <text evidence="2">The sequence shown here is derived from an EMBL/GenBank/DDBJ whole genome shotgun (WGS) entry which is preliminary data.</text>
</comment>
<dbReference type="InterPro" id="IPR008990">
    <property type="entry name" value="Elect_transpt_acc-like_dom_sf"/>
</dbReference>
<dbReference type="Gene3D" id="1.10.472.20">
    <property type="entry name" value="Nitrile hydratase, beta subunit"/>
    <property type="match status" value="1"/>
</dbReference>
<evidence type="ECO:0000259" key="1">
    <source>
        <dbReference type="Pfam" id="PF21006"/>
    </source>
</evidence>
<dbReference type="Pfam" id="PF21006">
    <property type="entry name" value="NHase_beta_N"/>
    <property type="match status" value="1"/>
</dbReference>
<reference evidence="2 3" key="1">
    <citation type="submission" date="2021-11" db="EMBL/GenBank/DDBJ databases">
        <title>Draft genome sequence of Actinomycetospora sp. SF1 isolated from the rhizosphere soil.</title>
        <authorList>
            <person name="Duangmal K."/>
            <person name="Chantavorakit T."/>
        </authorList>
    </citation>
    <scope>NUCLEOTIDE SEQUENCE [LARGE SCALE GENOMIC DNA]</scope>
    <source>
        <strain evidence="2 3">TBRC 5722</strain>
    </source>
</reference>
<dbReference type="SUPFAM" id="SSF50090">
    <property type="entry name" value="Electron transport accessory proteins"/>
    <property type="match status" value="1"/>
</dbReference>
<feature type="domain" description="Nitrile hydratase beta subunit-like N-terminal" evidence="1">
    <location>
        <begin position="1"/>
        <end position="79"/>
    </location>
</feature>
<dbReference type="EMBL" id="JAJNDB010000004">
    <property type="protein sequence ID" value="MCD2195606.1"/>
    <property type="molecule type" value="Genomic_DNA"/>
</dbReference>
<protein>
    <submittedName>
        <fullName evidence="2">Nitrile hydratase subunit beta</fullName>
    </submittedName>
</protein>
<sequence length="81" mass="9098">MAYANDVGGMHGFGDLPEEHGPLFESVWEAQTFVLNQAFVAAGAYTLDEFRATMERIPPGEYYAMPYYERWLTALETLVGS</sequence>
<organism evidence="2 3">
    <name type="scientific">Actinomycetospora endophytica</name>
    <dbReference type="NCBI Taxonomy" id="2291215"/>
    <lineage>
        <taxon>Bacteria</taxon>
        <taxon>Bacillati</taxon>
        <taxon>Actinomycetota</taxon>
        <taxon>Actinomycetes</taxon>
        <taxon>Pseudonocardiales</taxon>
        <taxon>Pseudonocardiaceae</taxon>
        <taxon>Actinomycetospora</taxon>
    </lineage>
</organism>
<keyword evidence="3" id="KW-1185">Reference proteome</keyword>
<dbReference type="Proteomes" id="UP001199469">
    <property type="component" value="Unassembled WGS sequence"/>
</dbReference>
<dbReference type="InterPro" id="IPR049054">
    <property type="entry name" value="CN_hydtase_beta-like_N"/>
</dbReference>
<accession>A0ABS8PBE9</accession>
<dbReference type="InterPro" id="IPR042262">
    <property type="entry name" value="CN_hydtase_beta_C"/>
</dbReference>
<evidence type="ECO:0000313" key="2">
    <source>
        <dbReference type="EMBL" id="MCD2195606.1"/>
    </source>
</evidence>
<name>A0ABS8PBE9_9PSEU</name>
<gene>
    <name evidence="2" type="ORF">LQ327_19740</name>
</gene>
<dbReference type="RefSeq" id="WP_230736850.1">
    <property type="nucleotide sequence ID" value="NZ_JAJNDB010000004.1"/>
</dbReference>
<evidence type="ECO:0000313" key="3">
    <source>
        <dbReference type="Proteomes" id="UP001199469"/>
    </source>
</evidence>
<proteinExistence type="predicted"/>